<proteinExistence type="predicted"/>
<keyword evidence="2" id="KW-1185">Reference proteome</keyword>
<evidence type="ECO:0000313" key="1">
    <source>
        <dbReference type="EMBL" id="NER13804.1"/>
    </source>
</evidence>
<name>A0A6P0UKQ5_9FLAO</name>
<gene>
    <name evidence="1" type="ORF">GWK08_10160</name>
</gene>
<protein>
    <submittedName>
        <fullName evidence="1">Uncharacterized protein</fullName>
    </submittedName>
</protein>
<dbReference type="EMBL" id="JAABOO010000002">
    <property type="protein sequence ID" value="NER13804.1"/>
    <property type="molecule type" value="Genomic_DNA"/>
</dbReference>
<accession>A0A6P0UKQ5</accession>
<dbReference type="RefSeq" id="WP_163606964.1">
    <property type="nucleotide sequence ID" value="NZ_JAABOO010000002.1"/>
</dbReference>
<sequence>MKKGIFRLVSFAFLAVFVFVKIANAHTYSHLFGDENSIENCQVCEYYQVQEDNDLIVPSFTESFEIFNPYFPEPTESFTFVLFVPSSSVSGKYFNRPPPASLLG</sequence>
<reference evidence="1 2" key="1">
    <citation type="submission" date="2020-01" db="EMBL/GenBank/DDBJ databases">
        <title>Leptobacterium flavescens.</title>
        <authorList>
            <person name="Wang G."/>
        </authorList>
    </citation>
    <scope>NUCLEOTIDE SEQUENCE [LARGE SCALE GENOMIC DNA]</scope>
    <source>
        <strain evidence="1 2">KCTC 22160</strain>
    </source>
</reference>
<evidence type="ECO:0000313" key="2">
    <source>
        <dbReference type="Proteomes" id="UP000468581"/>
    </source>
</evidence>
<organism evidence="1 2">
    <name type="scientific">Leptobacterium flavescens</name>
    <dbReference type="NCBI Taxonomy" id="472055"/>
    <lineage>
        <taxon>Bacteria</taxon>
        <taxon>Pseudomonadati</taxon>
        <taxon>Bacteroidota</taxon>
        <taxon>Flavobacteriia</taxon>
        <taxon>Flavobacteriales</taxon>
        <taxon>Flavobacteriaceae</taxon>
        <taxon>Leptobacterium</taxon>
    </lineage>
</organism>
<comment type="caution">
    <text evidence="1">The sequence shown here is derived from an EMBL/GenBank/DDBJ whole genome shotgun (WGS) entry which is preliminary data.</text>
</comment>
<dbReference type="Proteomes" id="UP000468581">
    <property type="component" value="Unassembled WGS sequence"/>
</dbReference>
<dbReference type="AlphaFoldDB" id="A0A6P0UKQ5"/>